<evidence type="ECO:0000256" key="3">
    <source>
        <dbReference type="ARBA" id="ARBA00022475"/>
    </source>
</evidence>
<comment type="caution">
    <text evidence="9">The sequence shown here is derived from an EMBL/GenBank/DDBJ whole genome shotgun (WGS) entry which is preliminary data.</text>
</comment>
<dbReference type="PANTHER" id="PTHR34582:SF6">
    <property type="entry name" value="UPF0702 TRANSMEMBRANE PROTEIN YCAP"/>
    <property type="match status" value="1"/>
</dbReference>
<dbReference type="RefSeq" id="WP_008600183.1">
    <property type="nucleotide sequence ID" value="NZ_AMRV01000002.1"/>
</dbReference>
<gene>
    <name evidence="9" type="ORF">C725_0696</name>
</gene>
<feature type="transmembrane region" description="Helical" evidence="7">
    <location>
        <begin position="43"/>
        <end position="61"/>
    </location>
</feature>
<evidence type="ECO:0000313" key="10">
    <source>
        <dbReference type="Proteomes" id="UP000011717"/>
    </source>
</evidence>
<evidence type="ECO:0000256" key="6">
    <source>
        <dbReference type="ARBA" id="ARBA00023136"/>
    </source>
</evidence>
<feature type="transmembrane region" description="Helical" evidence="7">
    <location>
        <begin position="67"/>
        <end position="87"/>
    </location>
</feature>
<dbReference type="PATRIC" id="fig|1234595.3.peg.694"/>
<proteinExistence type="inferred from homology"/>
<dbReference type="Gene3D" id="3.30.240.20">
    <property type="entry name" value="bsu07140 like domains"/>
    <property type="match status" value="1"/>
</dbReference>
<evidence type="ECO:0000256" key="2">
    <source>
        <dbReference type="ARBA" id="ARBA00006448"/>
    </source>
</evidence>
<keyword evidence="6 7" id="KW-0472">Membrane</keyword>
<keyword evidence="5 7" id="KW-1133">Transmembrane helix</keyword>
<protein>
    <recommendedName>
        <fullName evidence="8">YetF C-terminal domain-containing protein</fullName>
    </recommendedName>
</protein>
<organism evidence="9 10">
    <name type="scientific">Pacificimonas flava</name>
    <dbReference type="NCBI Taxonomy" id="1234595"/>
    <lineage>
        <taxon>Bacteria</taxon>
        <taxon>Pseudomonadati</taxon>
        <taxon>Pseudomonadota</taxon>
        <taxon>Alphaproteobacteria</taxon>
        <taxon>Sphingomonadales</taxon>
        <taxon>Sphingosinicellaceae</taxon>
        <taxon>Pacificimonas</taxon>
    </lineage>
</organism>
<evidence type="ECO:0000256" key="1">
    <source>
        <dbReference type="ARBA" id="ARBA00004651"/>
    </source>
</evidence>
<accession>M2TAU7</accession>
<evidence type="ECO:0000256" key="4">
    <source>
        <dbReference type="ARBA" id="ARBA00022692"/>
    </source>
</evidence>
<evidence type="ECO:0000313" key="9">
    <source>
        <dbReference type="EMBL" id="EMD83724.1"/>
    </source>
</evidence>
<dbReference type="GO" id="GO:0005886">
    <property type="term" value="C:plasma membrane"/>
    <property type="evidence" value="ECO:0007669"/>
    <property type="project" value="UniProtKB-SubCell"/>
</dbReference>
<dbReference type="Proteomes" id="UP000011717">
    <property type="component" value="Unassembled WGS sequence"/>
</dbReference>
<sequence>MFVDNSLLDTVLRGTLLAALAMMWITLLVRIVGLRSFSKMTSFDFVMTLACGSLLAAAAQATDWLPLLQIAAALAALFAAQFAAARLRRRSSPAKRAMENVPTILMENGEFDEAALDAERVAKGDVLAKLRQANALDFKRVRAVVLETTGDISVLYGDTAPDERLLAGLRRSRPPAAS</sequence>
<dbReference type="InterPro" id="IPR023090">
    <property type="entry name" value="UPF0702_alpha/beta_dom_sf"/>
</dbReference>
<comment type="similarity">
    <text evidence="2">Belongs to the UPF0702 family.</text>
</comment>
<dbReference type="AlphaFoldDB" id="M2TAU7"/>
<evidence type="ECO:0000256" key="7">
    <source>
        <dbReference type="SAM" id="Phobius"/>
    </source>
</evidence>
<dbReference type="InterPro" id="IPR007353">
    <property type="entry name" value="DUF421"/>
</dbReference>
<name>M2TAU7_9SPHN</name>
<keyword evidence="10" id="KW-1185">Reference proteome</keyword>
<feature type="domain" description="YetF C-terminal" evidence="8">
    <location>
        <begin position="91"/>
        <end position="156"/>
    </location>
</feature>
<keyword evidence="3" id="KW-1003">Cell membrane</keyword>
<comment type="subcellular location">
    <subcellularLocation>
        <location evidence="1">Cell membrane</location>
        <topology evidence="1">Multi-pass membrane protein</topology>
    </subcellularLocation>
</comment>
<dbReference type="EMBL" id="AMRV01000002">
    <property type="protein sequence ID" value="EMD83724.1"/>
    <property type="molecule type" value="Genomic_DNA"/>
</dbReference>
<dbReference type="OrthoDB" id="9793799at2"/>
<evidence type="ECO:0000256" key="5">
    <source>
        <dbReference type="ARBA" id="ARBA00022989"/>
    </source>
</evidence>
<reference evidence="9 10" key="1">
    <citation type="journal article" date="2013" name="Genome Announc.">
        <title>Draft Genome Sequence of Strain JLT2015T, Belonging to the Family Sphingomonadaceae of the Alphaproteobacteria.</title>
        <authorList>
            <person name="Tang K."/>
            <person name="Liu K."/>
            <person name="Li S."/>
            <person name="Jiao N."/>
        </authorList>
    </citation>
    <scope>NUCLEOTIDE SEQUENCE [LARGE SCALE GENOMIC DNA]</scope>
    <source>
        <strain evidence="9 10">JLT2015</strain>
    </source>
</reference>
<evidence type="ECO:0000259" key="8">
    <source>
        <dbReference type="Pfam" id="PF04239"/>
    </source>
</evidence>
<dbReference type="Pfam" id="PF04239">
    <property type="entry name" value="DUF421"/>
    <property type="match status" value="1"/>
</dbReference>
<feature type="transmembrane region" description="Helical" evidence="7">
    <location>
        <begin position="12"/>
        <end position="31"/>
    </location>
</feature>
<keyword evidence="4 7" id="KW-0812">Transmembrane</keyword>
<dbReference type="PANTHER" id="PTHR34582">
    <property type="entry name" value="UPF0702 TRANSMEMBRANE PROTEIN YCAP"/>
    <property type="match status" value="1"/>
</dbReference>